<accession>A0A2V5GSD0</accession>
<dbReference type="OMA" id="LWIFSWP"/>
<sequence>MGQIKDLPPDPPVLTTTTTTSSSSSIPYPLPLPEDDLPPAYHETDQTPTPYRDDPLSAPHEAYTIPGHQPYHSVREKTRHAGVVTLDPVLATDAEALYRLVDTQTRLQPRPCLVISGQHHEKERRGNDSTRRTVCDFNFRIDLTRTLLAWGGGAGPLRRWSYTTVVGDHDHQRAYRGGRWPSRGARHGNKTGGRIALPEDGDGTTELGEGDRLMGGLEAGDAQGEDAPGLRGWCRRFCDDPALVKSFTYRRNLHGFDAAPMRTKLIAHIRSTGYQGHVHVAPSLANGTITVYSPHWINRLRNHGFVYWACIILQLWIVTWPVIWWLERRYEVVRSEWFSSQLVADPAHPEGQRKVYAGDQDELAAAETWAPVVREAVWQGRKGGDILAEEEVERLRRLGIQRRDAVGQGGDLIRRGQAVLGLMGIRNIGGVNVTGAWGADRC</sequence>
<dbReference type="PANTHER" id="PTHR37848">
    <property type="entry name" value="EXPRESSED PROTEIN"/>
    <property type="match status" value="1"/>
</dbReference>
<keyword evidence="2" id="KW-0812">Transmembrane</keyword>
<name>A0A2V5GSD0_ASPV1</name>
<keyword evidence="2" id="KW-0472">Membrane</keyword>
<evidence type="ECO:0000256" key="1">
    <source>
        <dbReference type="SAM" id="MobiDB-lite"/>
    </source>
</evidence>
<evidence type="ECO:0000256" key="2">
    <source>
        <dbReference type="SAM" id="Phobius"/>
    </source>
</evidence>
<dbReference type="AlphaFoldDB" id="A0A2V5GSD0"/>
<dbReference type="EMBL" id="KZ825219">
    <property type="protein sequence ID" value="PYI14145.1"/>
    <property type="molecule type" value="Genomic_DNA"/>
</dbReference>
<dbReference type="Proteomes" id="UP000249829">
    <property type="component" value="Unassembled WGS sequence"/>
</dbReference>
<feature type="transmembrane region" description="Helical" evidence="2">
    <location>
        <begin position="305"/>
        <end position="326"/>
    </location>
</feature>
<feature type="region of interest" description="Disordered" evidence="1">
    <location>
        <begin position="176"/>
        <end position="209"/>
    </location>
</feature>
<proteinExistence type="predicted"/>
<keyword evidence="2" id="KW-1133">Transmembrane helix</keyword>
<feature type="region of interest" description="Disordered" evidence="1">
    <location>
        <begin position="1"/>
        <end position="59"/>
    </location>
</feature>
<evidence type="ECO:0000313" key="4">
    <source>
        <dbReference type="Proteomes" id="UP000249829"/>
    </source>
</evidence>
<reference evidence="3 4" key="1">
    <citation type="submission" date="2018-02" db="EMBL/GenBank/DDBJ databases">
        <title>The genomes of Aspergillus section Nigri reveals drivers in fungal speciation.</title>
        <authorList>
            <consortium name="DOE Joint Genome Institute"/>
            <person name="Vesth T.C."/>
            <person name="Nybo J."/>
            <person name="Theobald S."/>
            <person name="Brandl J."/>
            <person name="Frisvad J.C."/>
            <person name="Nielsen K.F."/>
            <person name="Lyhne E.K."/>
            <person name="Kogle M.E."/>
            <person name="Kuo A."/>
            <person name="Riley R."/>
            <person name="Clum A."/>
            <person name="Nolan M."/>
            <person name="Lipzen A."/>
            <person name="Salamov A."/>
            <person name="Henrissat B."/>
            <person name="Wiebenga A."/>
            <person name="De vries R.P."/>
            <person name="Grigoriev I.V."/>
            <person name="Mortensen U.H."/>
            <person name="Andersen M.R."/>
            <person name="Baker S.E."/>
        </authorList>
    </citation>
    <scope>NUCLEOTIDE SEQUENCE [LARGE SCALE GENOMIC DNA]</scope>
    <source>
        <strain evidence="3 4">CBS 115571</strain>
    </source>
</reference>
<protein>
    <submittedName>
        <fullName evidence="3">Uncharacterized protein</fullName>
    </submittedName>
</protein>
<dbReference type="PANTHER" id="PTHR37848:SF1">
    <property type="entry name" value="SUN DOMAIN-CONTAINING PROTEIN"/>
    <property type="match status" value="1"/>
</dbReference>
<keyword evidence="4" id="KW-1185">Reference proteome</keyword>
<feature type="compositionally biased region" description="Low complexity" evidence="1">
    <location>
        <begin position="13"/>
        <end position="27"/>
    </location>
</feature>
<evidence type="ECO:0000313" key="3">
    <source>
        <dbReference type="EMBL" id="PYI14145.1"/>
    </source>
</evidence>
<organism evidence="3 4">
    <name type="scientific">Aspergillus violaceofuscus (strain CBS 115571)</name>
    <dbReference type="NCBI Taxonomy" id="1450538"/>
    <lineage>
        <taxon>Eukaryota</taxon>
        <taxon>Fungi</taxon>
        <taxon>Dikarya</taxon>
        <taxon>Ascomycota</taxon>
        <taxon>Pezizomycotina</taxon>
        <taxon>Eurotiomycetes</taxon>
        <taxon>Eurotiomycetidae</taxon>
        <taxon>Eurotiales</taxon>
        <taxon>Aspergillaceae</taxon>
        <taxon>Aspergillus</taxon>
    </lineage>
</organism>
<gene>
    <name evidence="3" type="ORF">BO99DRAFT_370724</name>
</gene>